<gene>
    <name evidence="1" type="ORF">HPB47_000456</name>
</gene>
<evidence type="ECO:0000313" key="1">
    <source>
        <dbReference type="EMBL" id="KAG0423777.1"/>
    </source>
</evidence>
<protein>
    <submittedName>
        <fullName evidence="1">Uncharacterized protein</fullName>
    </submittedName>
</protein>
<accession>A0AC60PTM2</accession>
<reference evidence="1 2" key="1">
    <citation type="journal article" date="2020" name="Cell">
        <title>Large-Scale Comparative Analyses of Tick Genomes Elucidate Their Genetic Diversity and Vector Capacities.</title>
        <authorList>
            <consortium name="Tick Genome and Microbiome Consortium (TIGMIC)"/>
            <person name="Jia N."/>
            <person name="Wang J."/>
            <person name="Shi W."/>
            <person name="Du L."/>
            <person name="Sun Y."/>
            <person name="Zhan W."/>
            <person name="Jiang J.F."/>
            <person name="Wang Q."/>
            <person name="Zhang B."/>
            <person name="Ji P."/>
            <person name="Bell-Sakyi L."/>
            <person name="Cui X.M."/>
            <person name="Yuan T.T."/>
            <person name="Jiang B.G."/>
            <person name="Yang W.F."/>
            <person name="Lam T.T."/>
            <person name="Chang Q.C."/>
            <person name="Ding S.J."/>
            <person name="Wang X.J."/>
            <person name="Zhu J.G."/>
            <person name="Ruan X.D."/>
            <person name="Zhao L."/>
            <person name="Wei J.T."/>
            <person name="Ye R.Z."/>
            <person name="Que T.C."/>
            <person name="Du C.H."/>
            <person name="Zhou Y.H."/>
            <person name="Cheng J.X."/>
            <person name="Dai P.F."/>
            <person name="Guo W.B."/>
            <person name="Han X.H."/>
            <person name="Huang E.J."/>
            <person name="Li L.F."/>
            <person name="Wei W."/>
            <person name="Gao Y.C."/>
            <person name="Liu J.Z."/>
            <person name="Shao H.Z."/>
            <person name="Wang X."/>
            <person name="Wang C.C."/>
            <person name="Yang T.C."/>
            <person name="Huo Q.B."/>
            <person name="Li W."/>
            <person name="Chen H.Y."/>
            <person name="Chen S.E."/>
            <person name="Zhou L.G."/>
            <person name="Ni X.B."/>
            <person name="Tian J.H."/>
            <person name="Sheng Y."/>
            <person name="Liu T."/>
            <person name="Pan Y.S."/>
            <person name="Xia L.Y."/>
            <person name="Li J."/>
            <person name="Zhao F."/>
            <person name="Cao W.C."/>
        </authorList>
    </citation>
    <scope>NUCLEOTIDE SEQUENCE [LARGE SCALE GENOMIC DNA]</scope>
    <source>
        <strain evidence="1">Iper-2018</strain>
    </source>
</reference>
<comment type="caution">
    <text evidence="1">The sequence shown here is derived from an EMBL/GenBank/DDBJ whole genome shotgun (WGS) entry which is preliminary data.</text>
</comment>
<keyword evidence="2" id="KW-1185">Reference proteome</keyword>
<organism evidence="1 2">
    <name type="scientific">Ixodes persulcatus</name>
    <name type="common">Taiga tick</name>
    <dbReference type="NCBI Taxonomy" id="34615"/>
    <lineage>
        <taxon>Eukaryota</taxon>
        <taxon>Metazoa</taxon>
        <taxon>Ecdysozoa</taxon>
        <taxon>Arthropoda</taxon>
        <taxon>Chelicerata</taxon>
        <taxon>Arachnida</taxon>
        <taxon>Acari</taxon>
        <taxon>Parasitiformes</taxon>
        <taxon>Ixodida</taxon>
        <taxon>Ixodoidea</taxon>
        <taxon>Ixodidae</taxon>
        <taxon>Ixodinae</taxon>
        <taxon>Ixodes</taxon>
    </lineage>
</organism>
<evidence type="ECO:0000313" key="2">
    <source>
        <dbReference type="Proteomes" id="UP000805193"/>
    </source>
</evidence>
<sequence length="69" mass="7373">MTAQAEPRRVLVPPLGLLPSSARHLHTYLAVTRGVLNADIGERSAKYAVLLRASAAAPVQLPAGDRYHS</sequence>
<name>A0AC60PTM2_IXOPE</name>
<proteinExistence type="predicted"/>
<dbReference type="EMBL" id="JABSTQ010010057">
    <property type="protein sequence ID" value="KAG0423777.1"/>
    <property type="molecule type" value="Genomic_DNA"/>
</dbReference>
<dbReference type="Proteomes" id="UP000805193">
    <property type="component" value="Unassembled WGS sequence"/>
</dbReference>